<dbReference type="Proteomes" id="UP001295684">
    <property type="component" value="Unassembled WGS sequence"/>
</dbReference>
<dbReference type="SUPFAM" id="SSF54001">
    <property type="entry name" value="Cysteine proteinases"/>
    <property type="match status" value="1"/>
</dbReference>
<name>A0AAD1Y6Z0_EUPCR</name>
<evidence type="ECO:0000256" key="2">
    <source>
        <dbReference type="ARBA" id="ARBA00022670"/>
    </source>
</evidence>
<keyword evidence="8" id="KW-1185">Reference proteome</keyword>
<sequence>MENCKEEADKENITIEAPKGTEITSTVEKNGQPLKSDSLVNQESAPKESDPNEELVMTPFASKKTKGKKSLQDHFQRFKKKRSEQIKYKQYLTKKNSNPGRNKEMLRQKFVETAKKYYGVPYAKRYHKPGDKLYDSPLFLDCCALVRQVVYDMREDLGFFLDRWNQGYQYDTLPIDLKEEEMKPGDLVFYSAIYFSDKKKKQKHNMVHVEIFMGGETGEQSIGARWQKGVVQLFDSYKFKSTSYHSIQFHYKSIDTWLEGVCRSWCDIHSWKSSTLLWHPNKKSIFTDEEECTEADLEGPGMEGEGEEEKEEDNTSFFVGRGNNNAVVKDALIENGLSQLPKGMDWSDKYRFKWVQTPQEVNFMRTLEGKHIVNHISNCWIFTNKVTTMETIENLGYSVKNGDIETSFKPENFFPETYKLGHAPDLVKFLNQPDEGYWLLKKKNSNCGRGITLIQDVKQYKDDLVIQEAKVEKPEIETPVEADNSTDILLQKMKEMGIDTEETKEEEKVQEIKPSTEDLDIDQSESKRKIKNIRSLVKELKNVIIQKYESKPCLYKGKKFDIRSYMVINCTKPYLVTFNEGYCRISLNDYTLDDFNTKEGKITHMTNNSVQKKHPEYKTRKEETIIDMQTLKEYLVEKGFSEEEFQNRVINKMKEIMRIIFLQVKDNLDKTFGCFELLGWDFMLDEDLNPYLIEININPALFTDTSTQKKIIPRLINDTVSIALKLHSFGKTSAGEENMEAIVAALEEDTPGKKYNLEILYQEGAPSVPFV</sequence>
<evidence type="ECO:0000256" key="4">
    <source>
        <dbReference type="ARBA" id="ARBA00022807"/>
    </source>
</evidence>
<dbReference type="Pfam" id="PF03133">
    <property type="entry name" value="TTL"/>
    <property type="match status" value="1"/>
</dbReference>
<evidence type="ECO:0000256" key="5">
    <source>
        <dbReference type="SAM" id="MobiDB-lite"/>
    </source>
</evidence>
<dbReference type="GO" id="GO:0008234">
    <property type="term" value="F:cysteine-type peptidase activity"/>
    <property type="evidence" value="ECO:0007669"/>
    <property type="project" value="UniProtKB-KW"/>
</dbReference>
<evidence type="ECO:0000313" key="8">
    <source>
        <dbReference type="Proteomes" id="UP001295684"/>
    </source>
</evidence>
<dbReference type="PANTHER" id="PTHR47664">
    <property type="entry name" value="NLPC_P60 DOMAIN-CONTAINING PROTEIN"/>
    <property type="match status" value="1"/>
</dbReference>
<keyword evidence="2" id="KW-0645">Protease</keyword>
<evidence type="ECO:0000313" key="7">
    <source>
        <dbReference type="EMBL" id="CAI2385081.1"/>
    </source>
</evidence>
<reference evidence="7" key="1">
    <citation type="submission" date="2023-07" db="EMBL/GenBank/DDBJ databases">
        <authorList>
            <consortium name="AG Swart"/>
            <person name="Singh M."/>
            <person name="Singh A."/>
            <person name="Seah K."/>
            <person name="Emmerich C."/>
        </authorList>
    </citation>
    <scope>NUCLEOTIDE SEQUENCE</scope>
    <source>
        <strain evidence="7">DP1</strain>
    </source>
</reference>
<dbReference type="PROSITE" id="PS51935">
    <property type="entry name" value="NLPC_P60"/>
    <property type="match status" value="1"/>
</dbReference>
<comment type="caution">
    <text evidence="7">The sequence shown here is derived from an EMBL/GenBank/DDBJ whole genome shotgun (WGS) entry which is preliminary data.</text>
</comment>
<dbReference type="GO" id="GO:0006508">
    <property type="term" value="P:proteolysis"/>
    <property type="evidence" value="ECO:0007669"/>
    <property type="project" value="UniProtKB-KW"/>
</dbReference>
<dbReference type="InterPro" id="IPR038765">
    <property type="entry name" value="Papain-like_cys_pep_sf"/>
</dbReference>
<keyword evidence="4" id="KW-0788">Thiol protease</keyword>
<dbReference type="Gene3D" id="3.30.470.20">
    <property type="entry name" value="ATP-grasp fold, B domain"/>
    <property type="match status" value="1"/>
</dbReference>
<evidence type="ECO:0000256" key="3">
    <source>
        <dbReference type="ARBA" id="ARBA00022801"/>
    </source>
</evidence>
<organism evidence="7 8">
    <name type="scientific">Euplotes crassus</name>
    <dbReference type="NCBI Taxonomy" id="5936"/>
    <lineage>
        <taxon>Eukaryota</taxon>
        <taxon>Sar</taxon>
        <taxon>Alveolata</taxon>
        <taxon>Ciliophora</taxon>
        <taxon>Intramacronucleata</taxon>
        <taxon>Spirotrichea</taxon>
        <taxon>Hypotrichia</taxon>
        <taxon>Euplotida</taxon>
        <taxon>Euplotidae</taxon>
        <taxon>Moneuplotes</taxon>
    </lineage>
</organism>
<evidence type="ECO:0000259" key="6">
    <source>
        <dbReference type="PROSITE" id="PS51935"/>
    </source>
</evidence>
<evidence type="ECO:0000256" key="1">
    <source>
        <dbReference type="ARBA" id="ARBA00007074"/>
    </source>
</evidence>
<comment type="similarity">
    <text evidence="1">Belongs to the peptidase C40 family.</text>
</comment>
<gene>
    <name evidence="7" type="ORF">ECRASSUSDP1_LOCUS26623</name>
</gene>
<keyword evidence="3" id="KW-0378">Hydrolase</keyword>
<feature type="region of interest" description="Disordered" evidence="5">
    <location>
        <begin position="1"/>
        <end position="63"/>
    </location>
</feature>
<dbReference type="EMBL" id="CAMPGE010027453">
    <property type="protein sequence ID" value="CAI2385081.1"/>
    <property type="molecule type" value="Genomic_DNA"/>
</dbReference>
<protein>
    <recommendedName>
        <fullName evidence="6">NlpC/P60 domain-containing protein</fullName>
    </recommendedName>
</protein>
<dbReference type="InterPro" id="IPR000064">
    <property type="entry name" value="NLP_P60_dom"/>
</dbReference>
<accession>A0AAD1Y6Z0</accession>
<feature type="compositionally biased region" description="Polar residues" evidence="5">
    <location>
        <begin position="22"/>
        <end position="44"/>
    </location>
</feature>
<feature type="compositionally biased region" description="Basic and acidic residues" evidence="5">
    <location>
        <begin position="1"/>
        <end position="13"/>
    </location>
</feature>
<feature type="domain" description="NlpC/P60" evidence="6">
    <location>
        <begin position="104"/>
        <end position="251"/>
    </location>
</feature>
<dbReference type="PANTHER" id="PTHR47664:SF1">
    <property type="entry name" value="CHROMOSOME UNDETERMINED SCAFFOLD_14, WHOLE GENOME SHOTGUN SEQUENCE"/>
    <property type="match status" value="1"/>
</dbReference>
<dbReference type="SUPFAM" id="SSF56059">
    <property type="entry name" value="Glutathione synthetase ATP-binding domain-like"/>
    <property type="match status" value="1"/>
</dbReference>
<dbReference type="PROSITE" id="PS51221">
    <property type="entry name" value="TTL"/>
    <property type="match status" value="1"/>
</dbReference>
<dbReference type="AlphaFoldDB" id="A0AAD1Y6Z0"/>
<dbReference type="InterPro" id="IPR004344">
    <property type="entry name" value="TTL/TTLL_fam"/>
</dbReference>
<dbReference type="Gene3D" id="3.90.1720.10">
    <property type="entry name" value="endopeptidase domain like (from Nostoc punctiforme)"/>
    <property type="match status" value="1"/>
</dbReference>
<proteinExistence type="inferred from homology"/>